<dbReference type="Pfam" id="PF08592">
    <property type="entry name" value="Anthrone_oxy"/>
    <property type="match status" value="1"/>
</dbReference>
<evidence type="ECO:0000313" key="1">
    <source>
        <dbReference type="EMBL" id="MEJ8669565.1"/>
    </source>
</evidence>
<keyword evidence="2" id="KW-1185">Reference proteome</keyword>
<accession>A0ABU8UN62</accession>
<dbReference type="InterPro" id="IPR013901">
    <property type="entry name" value="Anthrone_oxy"/>
</dbReference>
<evidence type="ECO:0000313" key="2">
    <source>
        <dbReference type="Proteomes" id="UP001376459"/>
    </source>
</evidence>
<gene>
    <name evidence="1" type="ORF">WKI71_17475</name>
</gene>
<reference evidence="1 2" key="1">
    <citation type="submission" date="2024-03" db="EMBL/GenBank/DDBJ databases">
        <title>Novel Streptomyces species of biotechnological and ecological value are a feature of Machair soil.</title>
        <authorList>
            <person name="Prole J.R."/>
            <person name="Goodfellow M."/>
            <person name="Allenby N."/>
            <person name="Ward A.C."/>
        </authorList>
    </citation>
    <scope>NUCLEOTIDE SEQUENCE [LARGE SCALE GENOMIC DNA]</scope>
    <source>
        <strain evidence="1 2">MS1.AVA.1</strain>
    </source>
</reference>
<protein>
    <submittedName>
        <fullName evidence="1">DUF1772 domain-containing protein</fullName>
    </submittedName>
</protein>
<organism evidence="1 2">
    <name type="scientific">Streptomyces machairae</name>
    <dbReference type="NCBI Taxonomy" id="3134109"/>
    <lineage>
        <taxon>Bacteria</taxon>
        <taxon>Bacillati</taxon>
        <taxon>Actinomycetota</taxon>
        <taxon>Actinomycetes</taxon>
        <taxon>Kitasatosporales</taxon>
        <taxon>Streptomycetaceae</taxon>
        <taxon>Streptomyces</taxon>
    </lineage>
</organism>
<proteinExistence type="predicted"/>
<dbReference type="Proteomes" id="UP001376459">
    <property type="component" value="Unassembled WGS sequence"/>
</dbReference>
<name>A0ABU8UN62_9ACTN</name>
<sequence>MAFVVTVLFNVPLNDSLKGAGDPTALREEFEDPWLAWNVVRTVLSTVALGCLGRALVLYGRITRVAAQHRSAQSSPSGV</sequence>
<dbReference type="EMBL" id="JBBKAK010000001">
    <property type="protein sequence ID" value="MEJ8669565.1"/>
    <property type="molecule type" value="Genomic_DNA"/>
</dbReference>
<comment type="caution">
    <text evidence="1">The sequence shown here is derived from an EMBL/GenBank/DDBJ whole genome shotgun (WGS) entry which is preliminary data.</text>
</comment>